<sequence>MKQLAFIAFVFAALCASSSTAKAQAKPAPKPKTELHVASAADMQPVFEVLAPYFERKTGIHLVINYGASSVLSEQMISGAPADIFFSADYVFAERVVSSGMADSTDAIPYAKGTLVLWTRKDSRFNPLHLEVLERKDLKSVSIANPDHAPYGRAAVSALQKMKFYENVAPHLVQGESVAQAAQFAQTGNAELALISETIATSPKFKNSGSFVLFPTYVYPEIRQCAVVLRSSPQRDNAHKLLDYILSDEIQAHLASLGLHPIK</sequence>
<gene>
    <name evidence="6" type="ordered locus">AciPR4_1187</name>
</gene>
<keyword evidence="3 5" id="KW-0732">Signal</keyword>
<evidence type="ECO:0000256" key="2">
    <source>
        <dbReference type="ARBA" id="ARBA00022723"/>
    </source>
</evidence>
<dbReference type="GO" id="GO:0015689">
    <property type="term" value="P:molybdate ion transport"/>
    <property type="evidence" value="ECO:0007669"/>
    <property type="project" value="InterPro"/>
</dbReference>
<dbReference type="PANTHER" id="PTHR30632">
    <property type="entry name" value="MOLYBDATE-BINDING PERIPLASMIC PROTEIN"/>
    <property type="match status" value="1"/>
</dbReference>
<dbReference type="CDD" id="cd13539">
    <property type="entry name" value="PBP2_AvModA"/>
    <property type="match status" value="1"/>
</dbReference>
<dbReference type="Proteomes" id="UP000006844">
    <property type="component" value="Chromosome"/>
</dbReference>
<evidence type="ECO:0000256" key="4">
    <source>
        <dbReference type="PIRSR" id="PIRSR004846-1"/>
    </source>
</evidence>
<dbReference type="GO" id="GO:0046872">
    <property type="term" value="F:metal ion binding"/>
    <property type="evidence" value="ECO:0007669"/>
    <property type="project" value="UniProtKB-KW"/>
</dbReference>
<dbReference type="RefSeq" id="WP_013567748.1">
    <property type="nucleotide sequence ID" value="NC_014963.1"/>
</dbReference>
<keyword evidence="4" id="KW-0500">Molybdenum</keyword>
<feature type="binding site" evidence="4">
    <location>
        <position position="178"/>
    </location>
    <ligand>
        <name>molybdate</name>
        <dbReference type="ChEBI" id="CHEBI:36264"/>
    </ligand>
</feature>
<evidence type="ECO:0000256" key="1">
    <source>
        <dbReference type="ARBA" id="ARBA00009175"/>
    </source>
</evidence>
<keyword evidence="7" id="KW-1185">Reference proteome</keyword>
<dbReference type="PANTHER" id="PTHR30632:SF14">
    <property type="entry name" value="TUNGSTATE_MOLYBDATE_CHROMATE-BINDING PROTEIN MODA"/>
    <property type="match status" value="1"/>
</dbReference>
<dbReference type="eggNOG" id="COG0725">
    <property type="taxonomic scope" value="Bacteria"/>
</dbReference>
<dbReference type="GO" id="GO:0030973">
    <property type="term" value="F:molybdate ion binding"/>
    <property type="evidence" value="ECO:0007669"/>
    <property type="project" value="InterPro"/>
</dbReference>
<accession>E8UYC7</accession>
<dbReference type="HOGENOM" id="CLU_065520_1_0_0"/>
<feature type="chain" id="PRO_5003228808" evidence="5">
    <location>
        <begin position="24"/>
        <end position="263"/>
    </location>
</feature>
<reference evidence="6 7" key="1">
    <citation type="journal article" date="2012" name="Stand. Genomic Sci.">
        <title>Complete genome sequence of Terriglobus saanensis type strain SP1PR4(T), an Acidobacteria from tundra soil.</title>
        <authorList>
            <person name="Rawat S.R."/>
            <person name="Mannisto M.K."/>
            <person name="Starovoytov V."/>
            <person name="Goodwin L."/>
            <person name="Nolan M."/>
            <person name="Hauser L."/>
            <person name="Land M."/>
            <person name="Davenport K.W."/>
            <person name="Woyke T."/>
            <person name="Haggblom M.M."/>
        </authorList>
    </citation>
    <scope>NUCLEOTIDE SEQUENCE</scope>
    <source>
        <strain evidence="7">ATCC BAA-1853 / DSM 23119 / SP1PR4</strain>
    </source>
</reference>
<dbReference type="Gene3D" id="3.40.190.10">
    <property type="entry name" value="Periplasmic binding protein-like II"/>
    <property type="match status" value="2"/>
</dbReference>
<dbReference type="InterPro" id="IPR050682">
    <property type="entry name" value="ModA/WtpA"/>
</dbReference>
<keyword evidence="2 4" id="KW-0479">Metal-binding</keyword>
<evidence type="ECO:0000256" key="3">
    <source>
        <dbReference type="ARBA" id="ARBA00022729"/>
    </source>
</evidence>
<evidence type="ECO:0000313" key="6">
    <source>
        <dbReference type="EMBL" id="ADV82015.1"/>
    </source>
</evidence>
<dbReference type="KEGG" id="tsa:AciPR4_1187"/>
<dbReference type="STRING" id="401053.AciPR4_1187"/>
<proteinExistence type="inferred from homology"/>
<evidence type="ECO:0000313" key="7">
    <source>
        <dbReference type="Proteomes" id="UP000006844"/>
    </source>
</evidence>
<dbReference type="InterPro" id="IPR044084">
    <property type="entry name" value="AvModA-like_subst-bd"/>
</dbReference>
<dbReference type="EMBL" id="CP002467">
    <property type="protein sequence ID" value="ADV82015.1"/>
    <property type="molecule type" value="Genomic_DNA"/>
</dbReference>
<name>E8UYC7_TERSS</name>
<dbReference type="AlphaFoldDB" id="E8UYC7"/>
<dbReference type="Pfam" id="PF13531">
    <property type="entry name" value="SBP_bac_11"/>
    <property type="match status" value="1"/>
</dbReference>
<dbReference type="OrthoDB" id="9785015at2"/>
<evidence type="ECO:0000256" key="5">
    <source>
        <dbReference type="SAM" id="SignalP"/>
    </source>
</evidence>
<dbReference type="InterPro" id="IPR005950">
    <property type="entry name" value="ModA"/>
</dbReference>
<comment type="similarity">
    <text evidence="1">Belongs to the bacterial solute-binding protein ModA family.</text>
</comment>
<dbReference type="PIRSF" id="PIRSF004846">
    <property type="entry name" value="ModA"/>
    <property type="match status" value="1"/>
</dbReference>
<organism evidence="6 7">
    <name type="scientific">Terriglobus saanensis (strain ATCC BAA-1853 / DSM 23119 / SP1PR4)</name>
    <dbReference type="NCBI Taxonomy" id="401053"/>
    <lineage>
        <taxon>Bacteria</taxon>
        <taxon>Pseudomonadati</taxon>
        <taxon>Acidobacteriota</taxon>
        <taxon>Terriglobia</taxon>
        <taxon>Terriglobales</taxon>
        <taxon>Acidobacteriaceae</taxon>
        <taxon>Terriglobus</taxon>
    </lineage>
</organism>
<feature type="signal peptide" evidence="5">
    <location>
        <begin position="1"/>
        <end position="23"/>
    </location>
</feature>
<dbReference type="SUPFAM" id="SSF53850">
    <property type="entry name" value="Periplasmic binding protein-like II"/>
    <property type="match status" value="1"/>
</dbReference>
<feature type="binding site" evidence="4">
    <location>
        <position position="69"/>
    </location>
    <ligand>
        <name>molybdate</name>
        <dbReference type="ChEBI" id="CHEBI:36264"/>
    </ligand>
</feature>
<dbReference type="NCBIfam" id="TIGR01256">
    <property type="entry name" value="modA"/>
    <property type="match status" value="1"/>
</dbReference>
<protein>
    <submittedName>
        <fullName evidence="6">Molybdenum ABC transporter, periplasmic molybdate-binding protein</fullName>
    </submittedName>
</protein>